<protein>
    <submittedName>
        <fullName evidence="1">Uncharacterized protein</fullName>
    </submittedName>
</protein>
<evidence type="ECO:0000313" key="1">
    <source>
        <dbReference type="EMBL" id="KAJ8352249.1"/>
    </source>
</evidence>
<dbReference type="EMBL" id="JAINUF010000008">
    <property type="protein sequence ID" value="KAJ8352249.1"/>
    <property type="molecule type" value="Genomic_DNA"/>
</dbReference>
<keyword evidence="2" id="KW-1185">Reference proteome</keyword>
<sequence length="104" mass="11226">MPAPEQAPVMEECLLQTIPDGSGDRSMEADSNATNILASVKEQPPIVYMSQQEGAFHWRAPVYVTSFPGVICDPSPLRSQAGVSAEQRPEACLVGNFCLGFWGL</sequence>
<accession>A0A9Q1F6V4</accession>
<gene>
    <name evidence="1" type="ORF">SKAU_G00237250</name>
</gene>
<name>A0A9Q1F6V4_SYNKA</name>
<organism evidence="1 2">
    <name type="scientific">Synaphobranchus kaupii</name>
    <name type="common">Kaup's arrowtooth eel</name>
    <dbReference type="NCBI Taxonomy" id="118154"/>
    <lineage>
        <taxon>Eukaryota</taxon>
        <taxon>Metazoa</taxon>
        <taxon>Chordata</taxon>
        <taxon>Craniata</taxon>
        <taxon>Vertebrata</taxon>
        <taxon>Euteleostomi</taxon>
        <taxon>Actinopterygii</taxon>
        <taxon>Neopterygii</taxon>
        <taxon>Teleostei</taxon>
        <taxon>Anguilliformes</taxon>
        <taxon>Synaphobranchidae</taxon>
        <taxon>Synaphobranchus</taxon>
    </lineage>
</organism>
<dbReference type="AlphaFoldDB" id="A0A9Q1F6V4"/>
<comment type="caution">
    <text evidence="1">The sequence shown here is derived from an EMBL/GenBank/DDBJ whole genome shotgun (WGS) entry which is preliminary data.</text>
</comment>
<dbReference type="OrthoDB" id="9805541at2759"/>
<proteinExistence type="predicted"/>
<evidence type="ECO:0000313" key="2">
    <source>
        <dbReference type="Proteomes" id="UP001152622"/>
    </source>
</evidence>
<reference evidence="1" key="1">
    <citation type="journal article" date="2023" name="Science">
        <title>Genome structures resolve the early diversification of teleost fishes.</title>
        <authorList>
            <person name="Parey E."/>
            <person name="Louis A."/>
            <person name="Montfort J."/>
            <person name="Bouchez O."/>
            <person name="Roques C."/>
            <person name="Iampietro C."/>
            <person name="Lluch J."/>
            <person name="Castinel A."/>
            <person name="Donnadieu C."/>
            <person name="Desvignes T."/>
            <person name="Floi Bucao C."/>
            <person name="Jouanno E."/>
            <person name="Wen M."/>
            <person name="Mejri S."/>
            <person name="Dirks R."/>
            <person name="Jansen H."/>
            <person name="Henkel C."/>
            <person name="Chen W.J."/>
            <person name="Zahm M."/>
            <person name="Cabau C."/>
            <person name="Klopp C."/>
            <person name="Thompson A.W."/>
            <person name="Robinson-Rechavi M."/>
            <person name="Braasch I."/>
            <person name="Lecointre G."/>
            <person name="Bobe J."/>
            <person name="Postlethwait J.H."/>
            <person name="Berthelot C."/>
            <person name="Roest Crollius H."/>
            <person name="Guiguen Y."/>
        </authorList>
    </citation>
    <scope>NUCLEOTIDE SEQUENCE</scope>
    <source>
        <strain evidence="1">WJC10195</strain>
    </source>
</reference>
<dbReference type="Proteomes" id="UP001152622">
    <property type="component" value="Chromosome 8"/>
</dbReference>